<evidence type="ECO:0000256" key="3">
    <source>
        <dbReference type="ARBA" id="ARBA00023315"/>
    </source>
</evidence>
<feature type="transmembrane region" description="Helical" evidence="4">
    <location>
        <begin position="342"/>
        <end position="359"/>
    </location>
</feature>
<organism evidence="8">
    <name type="scientific">Thelazia callipaeda</name>
    <name type="common">Oriental eyeworm</name>
    <name type="synonym">Parasitic nematode</name>
    <dbReference type="NCBI Taxonomy" id="103827"/>
    <lineage>
        <taxon>Eukaryota</taxon>
        <taxon>Metazoa</taxon>
        <taxon>Ecdysozoa</taxon>
        <taxon>Nematoda</taxon>
        <taxon>Chromadorea</taxon>
        <taxon>Rhabditida</taxon>
        <taxon>Spirurina</taxon>
        <taxon>Spiruromorpha</taxon>
        <taxon>Thelazioidea</taxon>
        <taxon>Thelaziidae</taxon>
        <taxon>Thelazia</taxon>
    </lineage>
</organism>
<evidence type="ECO:0000313" key="6">
    <source>
        <dbReference type="EMBL" id="VDN00958.1"/>
    </source>
</evidence>
<dbReference type="PANTHER" id="PTHR10983">
    <property type="entry name" value="1-ACYLGLYCEROL-3-PHOSPHATE ACYLTRANSFERASE-RELATED"/>
    <property type="match status" value="1"/>
</dbReference>
<dbReference type="CDD" id="cd07990">
    <property type="entry name" value="LPLAT_LCLAT1-like"/>
    <property type="match status" value="1"/>
</dbReference>
<dbReference type="AlphaFoldDB" id="A0A0N5CUI8"/>
<gene>
    <name evidence="6" type="ORF">TCLT_LOCUS3923</name>
</gene>
<feature type="domain" description="Phospholipid/glycerol acyltransferase" evidence="5">
    <location>
        <begin position="85"/>
        <end position="209"/>
    </location>
</feature>
<sequence length="378" mass="44318">MVFLRKIFGPFLGISFGITLLLTSVFGNFLLTLLLPVLYFNHKQWRSMVDRAISFWIIIPIVYLEYIFGVKFKAVGDAIDNNRPAIIVMNHRTRLDWMYFWGVLFKMNPWLLVSSKIALKAELRNIPAAGFGMESNQYIFLDRKIEIDKERITDAVHYYATIGTDYQILLFPEGTDKTADTTFKSNEYAKKNGLKELNYLIYPRSSGLIHLINEMRRYNYIESIYDVTLAYPVNVVQSEIGLLLLGQAPEQVLFHIKRIDISSVPRNDQDIANWINKLWLAKEEELSLFYSQRSPSTNFSNTENKFIWEKDNKTVKAVKIFTLCMWLSSTPLWLYHLTFVRLVQVIYAVFFAVYVYIHFKYGGMQKMVYTKWRHSVTT</sequence>
<dbReference type="SUPFAM" id="SSF69593">
    <property type="entry name" value="Glycerol-3-phosphate (1)-acyltransferase"/>
    <property type="match status" value="1"/>
</dbReference>
<keyword evidence="4" id="KW-0812">Transmembrane</keyword>
<reference evidence="6 7" key="2">
    <citation type="submission" date="2018-11" db="EMBL/GenBank/DDBJ databases">
        <authorList>
            <consortium name="Pathogen Informatics"/>
        </authorList>
    </citation>
    <scope>NUCLEOTIDE SEQUENCE [LARGE SCALE GENOMIC DNA]</scope>
</reference>
<name>A0A0N5CUI8_THECL</name>
<feature type="transmembrane region" description="Helical" evidence="4">
    <location>
        <begin position="52"/>
        <end position="69"/>
    </location>
</feature>
<evidence type="ECO:0000313" key="7">
    <source>
        <dbReference type="Proteomes" id="UP000276776"/>
    </source>
</evidence>
<dbReference type="PANTHER" id="PTHR10983:SF20">
    <property type="entry name" value="LYSOPHOSPHATIDYLINOSITOL ACYLTRANSFERASE 10"/>
    <property type="match status" value="1"/>
</dbReference>
<comment type="similarity">
    <text evidence="1">Belongs to the 1-acyl-sn-glycerol-3-phosphate acyltransferase family.</text>
</comment>
<dbReference type="EMBL" id="UYYF01004270">
    <property type="protein sequence ID" value="VDN00958.1"/>
    <property type="molecule type" value="Genomic_DNA"/>
</dbReference>
<evidence type="ECO:0000313" key="8">
    <source>
        <dbReference type="WBParaSite" id="TCLT_0000393401-mRNA-1"/>
    </source>
</evidence>
<keyword evidence="2" id="KW-0808">Transferase</keyword>
<feature type="transmembrane region" description="Helical" evidence="4">
    <location>
        <begin position="12"/>
        <end position="40"/>
    </location>
</feature>
<dbReference type="Pfam" id="PF16076">
    <property type="entry name" value="Acyltransf_C"/>
    <property type="match status" value="1"/>
</dbReference>
<dbReference type="Pfam" id="PF01553">
    <property type="entry name" value="Acyltransferase"/>
    <property type="match status" value="1"/>
</dbReference>
<dbReference type="OrthoDB" id="186786at2759"/>
<keyword evidence="7" id="KW-1185">Reference proteome</keyword>
<keyword evidence="4" id="KW-1133">Transmembrane helix</keyword>
<evidence type="ECO:0000256" key="1">
    <source>
        <dbReference type="ARBA" id="ARBA00008655"/>
    </source>
</evidence>
<dbReference type="SMART" id="SM00563">
    <property type="entry name" value="PlsC"/>
    <property type="match status" value="1"/>
</dbReference>
<protein>
    <submittedName>
        <fullName evidence="8">PlsC domain-containing protein</fullName>
    </submittedName>
</protein>
<evidence type="ECO:0000256" key="4">
    <source>
        <dbReference type="SAM" id="Phobius"/>
    </source>
</evidence>
<keyword evidence="3" id="KW-0012">Acyltransferase</keyword>
<dbReference type="InterPro" id="IPR032098">
    <property type="entry name" value="Acyltransf_C"/>
</dbReference>
<dbReference type="GO" id="GO:0016746">
    <property type="term" value="F:acyltransferase activity"/>
    <property type="evidence" value="ECO:0007669"/>
    <property type="project" value="UniProtKB-KW"/>
</dbReference>
<dbReference type="WBParaSite" id="TCLT_0000393401-mRNA-1">
    <property type="protein sequence ID" value="TCLT_0000393401-mRNA-1"/>
    <property type="gene ID" value="TCLT_0000393401"/>
</dbReference>
<dbReference type="STRING" id="103827.A0A0N5CUI8"/>
<dbReference type="Proteomes" id="UP000276776">
    <property type="component" value="Unassembled WGS sequence"/>
</dbReference>
<dbReference type="OMA" id="MDRAISY"/>
<dbReference type="GO" id="GO:0005783">
    <property type="term" value="C:endoplasmic reticulum"/>
    <property type="evidence" value="ECO:0007669"/>
    <property type="project" value="TreeGrafter"/>
</dbReference>
<keyword evidence="4" id="KW-0472">Membrane</keyword>
<dbReference type="InterPro" id="IPR002123">
    <property type="entry name" value="Plipid/glycerol_acylTrfase"/>
</dbReference>
<reference evidence="8" key="1">
    <citation type="submission" date="2017-02" db="UniProtKB">
        <authorList>
            <consortium name="WormBaseParasite"/>
        </authorList>
    </citation>
    <scope>IDENTIFICATION</scope>
</reference>
<accession>A0A0N5CUI8</accession>
<evidence type="ECO:0000259" key="5">
    <source>
        <dbReference type="SMART" id="SM00563"/>
    </source>
</evidence>
<dbReference type="GO" id="GO:0036149">
    <property type="term" value="P:phosphatidylinositol acyl-chain remodeling"/>
    <property type="evidence" value="ECO:0007669"/>
    <property type="project" value="TreeGrafter"/>
</dbReference>
<evidence type="ECO:0000256" key="2">
    <source>
        <dbReference type="ARBA" id="ARBA00022679"/>
    </source>
</evidence>
<proteinExistence type="inferred from homology"/>